<comment type="caution">
    <text evidence="3">The sequence shown here is derived from an EMBL/GenBank/DDBJ whole genome shotgun (WGS) entry which is preliminary data.</text>
</comment>
<feature type="transmembrane region" description="Helical" evidence="1">
    <location>
        <begin position="122"/>
        <end position="143"/>
    </location>
</feature>
<dbReference type="InterPro" id="IPR043128">
    <property type="entry name" value="Rev_trsase/Diguanyl_cyclase"/>
</dbReference>
<sequence>MWTADAAYHPDMSGRRDTGRGAYARLSVRTAGRLLFSRRRWREAGVREYRFATEALDWIGWPLGLLRWALCTMCLATAALGAVMEFHPYGPRGPVLRTIHVSFILSSVVVAALWATRPWPSRRWAIAFVVWADIGIAIDGAVLSQPEARICATIHLSMIGLFAGFLLGWRILLAHCAFCVALIAALAVWAVLGDHRSLLVLYIYLAPALTTDVAMPAVVQAVVEGGRVAARRITVTSYRDPLTGLLNRRGLTSFAESLSAGVGQTGWVMVAVIDLDGFKELNDARGHEFGDKILAAAARRLLDAVEDDGAVARTGGDEFVVIASVQDEAAMRAMADRCVLRLLRADDPLVTSSVGVAGAPWGTASFEELQLDADVAMYSAKRAGRSQSVVSTVGYFSAEDGTV</sequence>
<feature type="transmembrane region" description="Helical" evidence="1">
    <location>
        <begin position="95"/>
        <end position="116"/>
    </location>
</feature>
<dbReference type="PROSITE" id="PS50887">
    <property type="entry name" value="GGDEF"/>
    <property type="match status" value="1"/>
</dbReference>
<reference evidence="4" key="1">
    <citation type="journal article" date="2019" name="Int. J. Syst. Evol. Microbiol.">
        <title>The Global Catalogue of Microorganisms (GCM) 10K type strain sequencing project: providing services to taxonomists for standard genome sequencing and annotation.</title>
        <authorList>
            <consortium name="The Broad Institute Genomics Platform"/>
            <consortium name="The Broad Institute Genome Sequencing Center for Infectious Disease"/>
            <person name="Wu L."/>
            <person name="Ma J."/>
        </authorList>
    </citation>
    <scope>NUCLEOTIDE SEQUENCE [LARGE SCALE GENOMIC DNA]</scope>
    <source>
        <strain evidence="4">JCM 17688</strain>
    </source>
</reference>
<keyword evidence="4" id="KW-1185">Reference proteome</keyword>
<feature type="transmembrane region" description="Helical" evidence="1">
    <location>
        <begin position="172"/>
        <end position="192"/>
    </location>
</feature>
<dbReference type="EMBL" id="BAABFR010000018">
    <property type="protein sequence ID" value="GAA4389182.1"/>
    <property type="molecule type" value="Genomic_DNA"/>
</dbReference>
<evidence type="ECO:0000313" key="3">
    <source>
        <dbReference type="EMBL" id="GAA4389182.1"/>
    </source>
</evidence>
<gene>
    <name evidence="3" type="ORF">GCM10023147_15570</name>
</gene>
<dbReference type="Pfam" id="PF00990">
    <property type="entry name" value="GGDEF"/>
    <property type="match status" value="1"/>
</dbReference>
<keyword evidence="1" id="KW-0472">Membrane</keyword>
<proteinExistence type="predicted"/>
<organism evidence="3 4">
    <name type="scientific">Tsukamurella soli</name>
    <dbReference type="NCBI Taxonomy" id="644556"/>
    <lineage>
        <taxon>Bacteria</taxon>
        <taxon>Bacillati</taxon>
        <taxon>Actinomycetota</taxon>
        <taxon>Actinomycetes</taxon>
        <taxon>Mycobacteriales</taxon>
        <taxon>Tsukamurellaceae</taxon>
        <taxon>Tsukamurella</taxon>
    </lineage>
</organism>
<dbReference type="InterPro" id="IPR050469">
    <property type="entry name" value="Diguanylate_Cyclase"/>
</dbReference>
<name>A0ABP8JDS9_9ACTN</name>
<dbReference type="SMART" id="SM00267">
    <property type="entry name" value="GGDEF"/>
    <property type="match status" value="1"/>
</dbReference>
<keyword evidence="1" id="KW-0812">Transmembrane</keyword>
<evidence type="ECO:0000313" key="4">
    <source>
        <dbReference type="Proteomes" id="UP001500635"/>
    </source>
</evidence>
<feature type="transmembrane region" description="Helical" evidence="1">
    <location>
        <begin position="199"/>
        <end position="223"/>
    </location>
</feature>
<dbReference type="InterPro" id="IPR029787">
    <property type="entry name" value="Nucleotide_cyclase"/>
</dbReference>
<dbReference type="Gene3D" id="3.30.70.270">
    <property type="match status" value="1"/>
</dbReference>
<feature type="transmembrane region" description="Helical" evidence="1">
    <location>
        <begin position="65"/>
        <end position="83"/>
    </location>
</feature>
<dbReference type="PANTHER" id="PTHR45138">
    <property type="entry name" value="REGULATORY COMPONENTS OF SENSORY TRANSDUCTION SYSTEM"/>
    <property type="match status" value="1"/>
</dbReference>
<evidence type="ECO:0000256" key="1">
    <source>
        <dbReference type="SAM" id="Phobius"/>
    </source>
</evidence>
<dbReference type="Proteomes" id="UP001500635">
    <property type="component" value="Unassembled WGS sequence"/>
</dbReference>
<evidence type="ECO:0000259" key="2">
    <source>
        <dbReference type="PROSITE" id="PS50887"/>
    </source>
</evidence>
<feature type="transmembrane region" description="Helical" evidence="1">
    <location>
        <begin position="150"/>
        <end position="166"/>
    </location>
</feature>
<protein>
    <submittedName>
        <fullName evidence="3">GGDEF domain-containing protein</fullName>
    </submittedName>
</protein>
<dbReference type="NCBIfam" id="TIGR00254">
    <property type="entry name" value="GGDEF"/>
    <property type="match status" value="1"/>
</dbReference>
<dbReference type="PANTHER" id="PTHR45138:SF9">
    <property type="entry name" value="DIGUANYLATE CYCLASE DGCM-RELATED"/>
    <property type="match status" value="1"/>
</dbReference>
<keyword evidence="1" id="KW-1133">Transmembrane helix</keyword>
<accession>A0ABP8JDS9</accession>
<dbReference type="InterPro" id="IPR000160">
    <property type="entry name" value="GGDEF_dom"/>
</dbReference>
<feature type="domain" description="GGDEF" evidence="2">
    <location>
        <begin position="266"/>
        <end position="393"/>
    </location>
</feature>
<dbReference type="CDD" id="cd01949">
    <property type="entry name" value="GGDEF"/>
    <property type="match status" value="1"/>
</dbReference>
<dbReference type="SUPFAM" id="SSF55073">
    <property type="entry name" value="Nucleotide cyclase"/>
    <property type="match status" value="1"/>
</dbReference>